<sequence>MSTLAPPRPSPSPAPTGLRGPARVVVRQHRSVLWASVAFLVLGAAAMVGTRLLTDRFADRFAATGCSIEDTVHGCGDTVRGYLDDQYLVHTVQSWAGLAILVLPVLVGAFTAGPLIARELETGTYKLAWSQSVTPSRWLTAKLAVPAALLLAGLSVLTTAFTWARARTGSEYPIDWYDTPAFVTTGAAPVAYALLGLGVGALIGLLVRRTVAALSLAALATGAVITVLASVRSALWPLRTTVLGMSADDATITPPIDSWVVRIGQLTSGGERLPVDVCWGMDVEGEQARCMADHHITGMFVDYHPASHFWPLQLVETGILLVLAALALTLAFRVLRRRHG</sequence>
<accession>A0A6N9U903</accession>
<name>A0A6N9U903_STRHA</name>
<organism evidence="2 3">
    <name type="scientific">Streptomyces halstedii</name>
    <dbReference type="NCBI Taxonomy" id="1944"/>
    <lineage>
        <taxon>Bacteria</taxon>
        <taxon>Bacillati</taxon>
        <taxon>Actinomycetota</taxon>
        <taxon>Actinomycetes</taxon>
        <taxon>Kitasatosporales</taxon>
        <taxon>Streptomycetaceae</taxon>
        <taxon>Streptomyces</taxon>
    </lineage>
</organism>
<gene>
    <name evidence="2" type="ORF">G3I29_26980</name>
</gene>
<feature type="transmembrane region" description="Helical" evidence="1">
    <location>
        <begin position="181"/>
        <end position="207"/>
    </location>
</feature>
<protein>
    <submittedName>
        <fullName evidence="2">ABC transporter permease subunit</fullName>
    </submittedName>
</protein>
<feature type="transmembrane region" description="Helical" evidence="1">
    <location>
        <begin position="32"/>
        <end position="53"/>
    </location>
</feature>
<evidence type="ECO:0000313" key="3">
    <source>
        <dbReference type="Proteomes" id="UP000471293"/>
    </source>
</evidence>
<feature type="transmembrane region" description="Helical" evidence="1">
    <location>
        <begin position="138"/>
        <end position="161"/>
    </location>
</feature>
<dbReference type="AlphaFoldDB" id="A0A6N9U903"/>
<evidence type="ECO:0000313" key="2">
    <source>
        <dbReference type="EMBL" id="NEA19072.1"/>
    </source>
</evidence>
<keyword evidence="1" id="KW-0812">Transmembrane</keyword>
<dbReference type="EMBL" id="JAAGLQ010000574">
    <property type="protein sequence ID" value="NEA19072.1"/>
    <property type="molecule type" value="Genomic_DNA"/>
</dbReference>
<feature type="transmembrane region" description="Helical" evidence="1">
    <location>
        <begin position="214"/>
        <end position="235"/>
    </location>
</feature>
<keyword evidence="1" id="KW-1133">Transmembrane helix</keyword>
<comment type="caution">
    <text evidence="2">The sequence shown here is derived from an EMBL/GenBank/DDBJ whole genome shotgun (WGS) entry which is preliminary data.</text>
</comment>
<proteinExistence type="predicted"/>
<dbReference type="RefSeq" id="WP_164348310.1">
    <property type="nucleotide sequence ID" value="NZ_JAAGLQ010000574.1"/>
</dbReference>
<dbReference type="Proteomes" id="UP000471293">
    <property type="component" value="Unassembled WGS sequence"/>
</dbReference>
<reference evidence="2 3" key="1">
    <citation type="submission" date="2020-01" db="EMBL/GenBank/DDBJ databases">
        <title>Insect and environment-associated Actinomycetes.</title>
        <authorList>
            <person name="Currrie C."/>
            <person name="Chevrette M."/>
            <person name="Carlson C."/>
            <person name="Stubbendieck R."/>
            <person name="Wendt-Pienkowski E."/>
        </authorList>
    </citation>
    <scope>NUCLEOTIDE SEQUENCE [LARGE SCALE GENOMIC DNA]</scope>
    <source>
        <strain evidence="2 3">SID11342</strain>
    </source>
</reference>
<feature type="transmembrane region" description="Helical" evidence="1">
    <location>
        <begin position="95"/>
        <end position="117"/>
    </location>
</feature>
<feature type="transmembrane region" description="Helical" evidence="1">
    <location>
        <begin position="317"/>
        <end position="335"/>
    </location>
</feature>
<evidence type="ECO:0000256" key="1">
    <source>
        <dbReference type="SAM" id="Phobius"/>
    </source>
</evidence>
<keyword evidence="1" id="KW-0472">Membrane</keyword>